<reference evidence="2" key="1">
    <citation type="journal article" date="2022" name="Mol. Ecol. Resour.">
        <title>The genomes of chicory, endive, great burdock and yacon provide insights into Asteraceae palaeo-polyploidization history and plant inulin production.</title>
        <authorList>
            <person name="Fan W."/>
            <person name="Wang S."/>
            <person name="Wang H."/>
            <person name="Wang A."/>
            <person name="Jiang F."/>
            <person name="Liu H."/>
            <person name="Zhao H."/>
            <person name="Xu D."/>
            <person name="Zhang Y."/>
        </authorList>
    </citation>
    <scope>NUCLEOTIDE SEQUENCE [LARGE SCALE GENOMIC DNA]</scope>
    <source>
        <strain evidence="2">cv. Yunnan</strain>
    </source>
</reference>
<organism evidence="1 2">
    <name type="scientific">Smallanthus sonchifolius</name>
    <dbReference type="NCBI Taxonomy" id="185202"/>
    <lineage>
        <taxon>Eukaryota</taxon>
        <taxon>Viridiplantae</taxon>
        <taxon>Streptophyta</taxon>
        <taxon>Embryophyta</taxon>
        <taxon>Tracheophyta</taxon>
        <taxon>Spermatophyta</taxon>
        <taxon>Magnoliopsida</taxon>
        <taxon>eudicotyledons</taxon>
        <taxon>Gunneridae</taxon>
        <taxon>Pentapetalae</taxon>
        <taxon>asterids</taxon>
        <taxon>campanulids</taxon>
        <taxon>Asterales</taxon>
        <taxon>Asteraceae</taxon>
        <taxon>Asteroideae</taxon>
        <taxon>Heliantheae alliance</taxon>
        <taxon>Millerieae</taxon>
        <taxon>Smallanthus</taxon>
    </lineage>
</organism>
<protein>
    <submittedName>
        <fullName evidence="1">Uncharacterized protein</fullName>
    </submittedName>
</protein>
<dbReference type="Proteomes" id="UP001056120">
    <property type="component" value="Linkage Group LG01"/>
</dbReference>
<sequence length="83" mass="9852">MVVYVNRKRRIFVKLGNILFTFMEFTSNFSSKDLCKWKQCSTPLIVFKIRKKVVLVDGIKWNCTKFLVDKEAKVLEFEQGRDV</sequence>
<name>A0ACB9K922_9ASTR</name>
<comment type="caution">
    <text evidence="1">The sequence shown here is derived from an EMBL/GenBank/DDBJ whole genome shotgun (WGS) entry which is preliminary data.</text>
</comment>
<evidence type="ECO:0000313" key="2">
    <source>
        <dbReference type="Proteomes" id="UP001056120"/>
    </source>
</evidence>
<dbReference type="EMBL" id="CM042018">
    <property type="protein sequence ID" value="KAI3828714.1"/>
    <property type="molecule type" value="Genomic_DNA"/>
</dbReference>
<reference evidence="1 2" key="2">
    <citation type="journal article" date="2022" name="Mol. Ecol. Resour.">
        <title>The genomes of chicory, endive, great burdock and yacon provide insights into Asteraceae paleo-polyploidization history and plant inulin production.</title>
        <authorList>
            <person name="Fan W."/>
            <person name="Wang S."/>
            <person name="Wang H."/>
            <person name="Wang A."/>
            <person name="Jiang F."/>
            <person name="Liu H."/>
            <person name="Zhao H."/>
            <person name="Xu D."/>
            <person name="Zhang Y."/>
        </authorList>
    </citation>
    <scope>NUCLEOTIDE SEQUENCE [LARGE SCALE GENOMIC DNA]</scope>
    <source>
        <strain evidence="2">cv. Yunnan</strain>
        <tissue evidence="1">Leaves</tissue>
    </source>
</reference>
<gene>
    <name evidence="1" type="ORF">L1987_02823</name>
</gene>
<evidence type="ECO:0000313" key="1">
    <source>
        <dbReference type="EMBL" id="KAI3828714.1"/>
    </source>
</evidence>
<keyword evidence="2" id="KW-1185">Reference proteome</keyword>
<accession>A0ACB9K922</accession>
<proteinExistence type="predicted"/>